<proteinExistence type="predicted"/>
<organism evidence="2 3">
    <name type="scientific">Candidatus Mycoplasma haematohominis</name>
    <dbReference type="NCBI Taxonomy" id="1494318"/>
    <lineage>
        <taxon>Bacteria</taxon>
        <taxon>Bacillati</taxon>
        <taxon>Mycoplasmatota</taxon>
        <taxon>Mollicutes</taxon>
        <taxon>Mycoplasmataceae</taxon>
        <taxon>Mycoplasma</taxon>
    </lineage>
</organism>
<sequence length="156" mass="16532">MASPAAIGAGVGGGAVAVAGTSYAAYTQLRPYDNFLDYAQRNGKVYIGGGEARNIKSAIKSSPDVSSDGYKKNLKDNWTTIKGDDASASQEGDIDGAGKTGDTDEAKLNKLATEVNTWCESKKEKTPTKTGDSIDWLKVGQDANWVLFEKVCLEKS</sequence>
<gene>
    <name evidence="2" type="ORF">MHSWG343_07280</name>
</gene>
<protein>
    <submittedName>
        <fullName evidence="2">Uncharacterized protein</fullName>
    </submittedName>
</protein>
<dbReference type="AlphaFoldDB" id="A0A478FQB3"/>
<reference evidence="2 3" key="1">
    <citation type="submission" date="2019-01" db="EMBL/GenBank/DDBJ databases">
        <title>Draft genome sequences of Candidatus Mycoplasma haemohominis SWG34-3 identified from a patient with pyrexia, anemia and liver dysfunction.</title>
        <authorList>
            <person name="Sekizuka T."/>
            <person name="Hattori N."/>
            <person name="Katano H."/>
            <person name="Takuma T."/>
            <person name="Ito T."/>
            <person name="Arai N."/>
            <person name="Yanai R."/>
            <person name="Ishii S."/>
            <person name="Miura Y."/>
            <person name="Tokunaga T."/>
            <person name="Watanabe H."/>
            <person name="Nomura N."/>
            <person name="Eguchi J."/>
            <person name="Arai T."/>
            <person name="Hasegawa H."/>
            <person name="Nakamaki T."/>
            <person name="Wakita T."/>
            <person name="Niki Y."/>
            <person name="Kuroda M."/>
        </authorList>
    </citation>
    <scope>NUCLEOTIDE SEQUENCE [LARGE SCALE GENOMIC DNA]</scope>
    <source>
        <strain evidence="2">SWG34-3</strain>
    </source>
</reference>
<evidence type="ECO:0000313" key="2">
    <source>
        <dbReference type="EMBL" id="GCE63728.1"/>
    </source>
</evidence>
<feature type="region of interest" description="Disordered" evidence="1">
    <location>
        <begin position="81"/>
        <end position="105"/>
    </location>
</feature>
<evidence type="ECO:0000256" key="1">
    <source>
        <dbReference type="SAM" id="MobiDB-lite"/>
    </source>
</evidence>
<evidence type="ECO:0000313" key="3">
    <source>
        <dbReference type="Proteomes" id="UP000324831"/>
    </source>
</evidence>
<name>A0A478FQB3_9MOLU</name>
<comment type="caution">
    <text evidence="2">The sequence shown here is derived from an EMBL/GenBank/DDBJ whole genome shotgun (WGS) entry which is preliminary data.</text>
</comment>
<dbReference type="Proteomes" id="UP000324831">
    <property type="component" value="Unassembled WGS sequence"/>
</dbReference>
<accession>A0A478FQB3</accession>
<dbReference type="EMBL" id="BIMN01000003">
    <property type="protein sequence ID" value="GCE63728.1"/>
    <property type="molecule type" value="Genomic_DNA"/>
</dbReference>